<dbReference type="EMBL" id="LT934117">
    <property type="protein sequence ID" value="VAH98349.1"/>
    <property type="molecule type" value="Genomic_DNA"/>
</dbReference>
<feature type="signal peptide" evidence="1">
    <location>
        <begin position="1"/>
        <end position="19"/>
    </location>
</feature>
<evidence type="ECO:0000313" key="2">
    <source>
        <dbReference type="EMBL" id="VAH98349.1"/>
    </source>
</evidence>
<protein>
    <submittedName>
        <fullName evidence="2">Uncharacterized protein</fullName>
    </submittedName>
</protein>
<gene>
    <name evidence="2" type="ORF">TRITD_4Av1G235650</name>
</gene>
<keyword evidence="1" id="KW-0732">Signal</keyword>
<keyword evidence="3" id="KW-1185">Reference proteome</keyword>
<dbReference type="PROSITE" id="PS51257">
    <property type="entry name" value="PROKAR_LIPOPROTEIN"/>
    <property type="match status" value="1"/>
</dbReference>
<dbReference type="AlphaFoldDB" id="A0A9R0SNA4"/>
<evidence type="ECO:0000313" key="3">
    <source>
        <dbReference type="Proteomes" id="UP000324705"/>
    </source>
</evidence>
<dbReference type="OMA" id="GPCYRTL"/>
<name>A0A9R0SNA4_TRITD</name>
<organism evidence="2 3">
    <name type="scientific">Triticum turgidum subsp. durum</name>
    <name type="common">Durum wheat</name>
    <name type="synonym">Triticum durum</name>
    <dbReference type="NCBI Taxonomy" id="4567"/>
    <lineage>
        <taxon>Eukaryota</taxon>
        <taxon>Viridiplantae</taxon>
        <taxon>Streptophyta</taxon>
        <taxon>Embryophyta</taxon>
        <taxon>Tracheophyta</taxon>
        <taxon>Spermatophyta</taxon>
        <taxon>Magnoliopsida</taxon>
        <taxon>Liliopsida</taxon>
        <taxon>Poales</taxon>
        <taxon>Poaceae</taxon>
        <taxon>BOP clade</taxon>
        <taxon>Pooideae</taxon>
        <taxon>Triticodae</taxon>
        <taxon>Triticeae</taxon>
        <taxon>Triticinae</taxon>
        <taxon>Triticum</taxon>
    </lineage>
</organism>
<sequence length="122" mass="13120">MRGSSLVQATMIFFIGCLAVCAPCGLDNEQTVVNQDGHAAKTSTNATIFNSTSVGESKITLIFCSRFSLCHFKDGHSGTCYCCHNKDGPCYRTLSECQNNCPTCNPECPPSSGSRGYNSMLE</sequence>
<proteinExistence type="predicted"/>
<accession>A0A9R0SNA4</accession>
<reference evidence="2 3" key="1">
    <citation type="submission" date="2017-09" db="EMBL/GenBank/DDBJ databases">
        <authorList>
            <consortium name="International Durum Wheat Genome Sequencing Consortium (IDWGSC)"/>
            <person name="Milanesi L."/>
        </authorList>
    </citation>
    <scope>NUCLEOTIDE SEQUENCE [LARGE SCALE GENOMIC DNA]</scope>
    <source>
        <strain evidence="3">cv. Svevo</strain>
    </source>
</reference>
<feature type="chain" id="PRO_5040185512" evidence="1">
    <location>
        <begin position="20"/>
        <end position="122"/>
    </location>
</feature>
<dbReference type="Proteomes" id="UP000324705">
    <property type="component" value="Chromosome 4A"/>
</dbReference>
<dbReference type="Gramene" id="TRITD4Av1G235650.1">
    <property type="protein sequence ID" value="TRITD4Av1G235650.1"/>
    <property type="gene ID" value="TRITD4Av1G235650"/>
</dbReference>
<evidence type="ECO:0000256" key="1">
    <source>
        <dbReference type="SAM" id="SignalP"/>
    </source>
</evidence>